<protein>
    <submittedName>
        <fullName evidence="1">21452_t:CDS:1</fullName>
    </submittedName>
</protein>
<organism evidence="1 2">
    <name type="scientific">Gigaspora margarita</name>
    <dbReference type="NCBI Taxonomy" id="4874"/>
    <lineage>
        <taxon>Eukaryota</taxon>
        <taxon>Fungi</taxon>
        <taxon>Fungi incertae sedis</taxon>
        <taxon>Mucoromycota</taxon>
        <taxon>Glomeromycotina</taxon>
        <taxon>Glomeromycetes</taxon>
        <taxon>Diversisporales</taxon>
        <taxon>Gigasporaceae</taxon>
        <taxon>Gigaspora</taxon>
    </lineage>
</organism>
<proteinExistence type="predicted"/>
<feature type="non-terminal residue" evidence="1">
    <location>
        <position position="1"/>
    </location>
</feature>
<dbReference type="EMBL" id="CAJVQB010141467">
    <property type="protein sequence ID" value="CAG8854701.1"/>
    <property type="molecule type" value="Genomic_DNA"/>
</dbReference>
<gene>
    <name evidence="1" type="ORF">GMARGA_LOCUS43522</name>
</gene>
<name>A0ABN7XHE4_GIGMA</name>
<keyword evidence="2" id="KW-1185">Reference proteome</keyword>
<reference evidence="1 2" key="1">
    <citation type="submission" date="2021-06" db="EMBL/GenBank/DDBJ databases">
        <authorList>
            <person name="Kallberg Y."/>
            <person name="Tangrot J."/>
            <person name="Rosling A."/>
        </authorList>
    </citation>
    <scope>NUCLEOTIDE SEQUENCE [LARGE SCALE GENOMIC DNA]</scope>
    <source>
        <strain evidence="1 2">120-4 pot B 10/14</strain>
    </source>
</reference>
<evidence type="ECO:0000313" key="2">
    <source>
        <dbReference type="Proteomes" id="UP000789901"/>
    </source>
</evidence>
<comment type="caution">
    <text evidence="1">The sequence shown here is derived from an EMBL/GenBank/DDBJ whole genome shotgun (WGS) entry which is preliminary data.</text>
</comment>
<accession>A0ABN7XHE4</accession>
<feature type="non-terminal residue" evidence="1">
    <location>
        <position position="55"/>
    </location>
</feature>
<evidence type="ECO:0000313" key="1">
    <source>
        <dbReference type="EMBL" id="CAG8854701.1"/>
    </source>
</evidence>
<dbReference type="Proteomes" id="UP000789901">
    <property type="component" value="Unassembled WGS sequence"/>
</dbReference>
<sequence>VATTLATEYKKLFPSSFNFPEITSLSERREAVAKATLYYIYNCNADEHACEILKT</sequence>